<dbReference type="EMBL" id="CAJNOT010000207">
    <property type="protein sequence ID" value="CAF0893681.1"/>
    <property type="molecule type" value="Genomic_DNA"/>
</dbReference>
<comment type="caution">
    <text evidence="2">The sequence shown here is derived from an EMBL/GenBank/DDBJ whole genome shotgun (WGS) entry which is preliminary data.</text>
</comment>
<feature type="domain" description="MH2" evidence="1">
    <location>
        <begin position="247"/>
        <end position="392"/>
    </location>
</feature>
<name>A0A813Z3K6_9BILA</name>
<dbReference type="InterPro" id="IPR001132">
    <property type="entry name" value="SMAD_dom_Dwarfin-type"/>
</dbReference>
<gene>
    <name evidence="2" type="ORF">ZHD862_LOCUS7013</name>
</gene>
<evidence type="ECO:0000313" key="2">
    <source>
        <dbReference type="EMBL" id="CAF0893681.1"/>
    </source>
</evidence>
<dbReference type="GO" id="GO:0006355">
    <property type="term" value="P:regulation of DNA-templated transcription"/>
    <property type="evidence" value="ECO:0007669"/>
    <property type="project" value="InterPro"/>
</dbReference>
<organism evidence="2 3">
    <name type="scientific">Rotaria sordida</name>
    <dbReference type="NCBI Taxonomy" id="392033"/>
    <lineage>
        <taxon>Eukaryota</taxon>
        <taxon>Metazoa</taxon>
        <taxon>Spiralia</taxon>
        <taxon>Gnathifera</taxon>
        <taxon>Rotifera</taxon>
        <taxon>Eurotatoria</taxon>
        <taxon>Bdelloidea</taxon>
        <taxon>Philodinida</taxon>
        <taxon>Philodinidae</taxon>
        <taxon>Rotaria</taxon>
    </lineage>
</organism>
<dbReference type="Gene3D" id="2.20.28.200">
    <property type="match status" value="1"/>
</dbReference>
<protein>
    <recommendedName>
        <fullName evidence="1">MH2 domain-containing protein</fullName>
    </recommendedName>
</protein>
<reference evidence="2" key="1">
    <citation type="submission" date="2021-02" db="EMBL/GenBank/DDBJ databases">
        <authorList>
            <person name="Nowell W R."/>
        </authorList>
    </citation>
    <scope>NUCLEOTIDE SEQUENCE</scope>
</reference>
<dbReference type="Pfam" id="PF03166">
    <property type="entry name" value="MH2"/>
    <property type="match status" value="1"/>
</dbReference>
<dbReference type="InterPro" id="IPR008984">
    <property type="entry name" value="SMAD_FHA_dom_sf"/>
</dbReference>
<dbReference type="Gene3D" id="3.40.50.1220">
    <property type="entry name" value="TPP-binding domain"/>
    <property type="match status" value="1"/>
</dbReference>
<sequence length="392" mass="42952">MRLAEVVYHPFNIFIDKTIMNNAQGQPCANIRRTIVQRAATVRPYPAPRNIIIQYETAPVRIVHQFHRLGVVQANSAVYIQTYSATLLDAASLVAQARAAGVVEDISPSGYVSYSATGYSQESFGASSGFAGGAGLIAGGAGLVTGGAEVVDAGLALGGRLRSSSFESSSFSSGVDGEANAAFLVADTNLIDTFDQGEFHQFPEGYVPLRAQTTLTTTSLWQQHSIVPTSALLIQPLTLINNFDKYWCTTTYYEPDIQVGETFKIHDTYKEVTIDGGTDMAISTITLKKNDKCDTFTDCSNYTTSTKAIPSAIHRALVELVRRNLLHFVVSSHTNSLHLRPTMLTKIHENSNLETCQKCHEKYLLDFLMRTATAVHDHTTNRKYIQHSMSQL</sequence>
<dbReference type="PROSITE" id="PS51076">
    <property type="entry name" value="MH2"/>
    <property type="match status" value="1"/>
</dbReference>
<dbReference type="InterPro" id="IPR029035">
    <property type="entry name" value="DHS-like_NAD/FAD-binding_dom"/>
</dbReference>
<dbReference type="Proteomes" id="UP000663864">
    <property type="component" value="Unassembled WGS sequence"/>
</dbReference>
<dbReference type="SUPFAM" id="SSF52467">
    <property type="entry name" value="DHS-like NAD/FAD-binding domain"/>
    <property type="match status" value="1"/>
</dbReference>
<proteinExistence type="predicted"/>
<dbReference type="AlphaFoldDB" id="A0A813Z3K6"/>
<evidence type="ECO:0000259" key="1">
    <source>
        <dbReference type="PROSITE" id="PS51076"/>
    </source>
</evidence>
<evidence type="ECO:0000313" key="3">
    <source>
        <dbReference type="Proteomes" id="UP000663864"/>
    </source>
</evidence>
<accession>A0A813Z3K6</accession>
<dbReference type="SUPFAM" id="SSF49879">
    <property type="entry name" value="SMAD/FHA domain"/>
    <property type="match status" value="1"/>
</dbReference>